<dbReference type="OrthoDB" id="9787428at2"/>
<evidence type="ECO:0000256" key="2">
    <source>
        <dbReference type="SAM" id="Phobius"/>
    </source>
</evidence>
<dbReference type="CDD" id="cd05018">
    <property type="entry name" value="CoxG"/>
    <property type="match status" value="1"/>
</dbReference>
<name>A0A1G5NYH3_AFIMA</name>
<dbReference type="SUPFAM" id="SSF55961">
    <property type="entry name" value="Bet v1-like"/>
    <property type="match status" value="1"/>
</dbReference>
<dbReference type="AlphaFoldDB" id="A0A1G5NYH3"/>
<dbReference type="Gene3D" id="3.30.530.20">
    <property type="match status" value="1"/>
</dbReference>
<reference evidence="3 4" key="1">
    <citation type="submission" date="2016-10" db="EMBL/GenBank/DDBJ databases">
        <authorList>
            <person name="de Groot N.N."/>
        </authorList>
    </citation>
    <scope>NUCLEOTIDE SEQUENCE [LARGE SCALE GENOMIC DNA]</scope>
    <source>
        <strain evidence="3 4">DSM 2698</strain>
    </source>
</reference>
<dbReference type="EMBL" id="FMVW01000007">
    <property type="protein sequence ID" value="SCZ42392.1"/>
    <property type="molecule type" value="Genomic_DNA"/>
</dbReference>
<accession>A0A1G5NYH3</accession>
<feature type="compositionally biased region" description="Basic and acidic residues" evidence="1">
    <location>
        <begin position="201"/>
        <end position="211"/>
    </location>
</feature>
<gene>
    <name evidence="3" type="ORF">SAMN03080610_02911</name>
</gene>
<evidence type="ECO:0000313" key="3">
    <source>
        <dbReference type="EMBL" id="SCZ42392.1"/>
    </source>
</evidence>
<evidence type="ECO:0008006" key="5">
    <source>
        <dbReference type="Google" id="ProtNLM"/>
    </source>
</evidence>
<dbReference type="InterPro" id="IPR010419">
    <property type="entry name" value="CO_DH_gsu"/>
</dbReference>
<keyword evidence="2" id="KW-0812">Transmembrane</keyword>
<keyword evidence="2" id="KW-1133">Transmembrane helix</keyword>
<feature type="region of interest" description="Disordered" evidence="1">
    <location>
        <begin position="189"/>
        <end position="211"/>
    </location>
</feature>
<dbReference type="Proteomes" id="UP000199347">
    <property type="component" value="Unassembled WGS sequence"/>
</dbReference>
<proteinExistence type="predicted"/>
<feature type="transmembrane region" description="Helical" evidence="2">
    <location>
        <begin position="239"/>
        <end position="260"/>
    </location>
</feature>
<dbReference type="PANTHER" id="PTHR38588:SF1">
    <property type="entry name" value="BLL0334 PROTEIN"/>
    <property type="match status" value="1"/>
</dbReference>
<keyword evidence="4" id="KW-1185">Reference proteome</keyword>
<organism evidence="3 4">
    <name type="scientific">Afifella marina DSM 2698</name>
    <dbReference type="NCBI Taxonomy" id="1120955"/>
    <lineage>
        <taxon>Bacteria</taxon>
        <taxon>Pseudomonadati</taxon>
        <taxon>Pseudomonadota</taxon>
        <taxon>Alphaproteobacteria</taxon>
        <taxon>Hyphomicrobiales</taxon>
        <taxon>Afifellaceae</taxon>
        <taxon>Afifella</taxon>
    </lineage>
</organism>
<protein>
    <recommendedName>
        <fullName evidence="5">Carbon monoxide dehydrogenase subunit G</fullName>
    </recommendedName>
</protein>
<dbReference type="InterPro" id="IPR023393">
    <property type="entry name" value="START-like_dom_sf"/>
</dbReference>
<keyword evidence="2" id="KW-0472">Membrane</keyword>
<dbReference type="Pfam" id="PF06240">
    <property type="entry name" value="COXG"/>
    <property type="match status" value="1"/>
</dbReference>
<evidence type="ECO:0000313" key="4">
    <source>
        <dbReference type="Proteomes" id="UP000199347"/>
    </source>
</evidence>
<dbReference type="STRING" id="1120955.SAMN03080610_02911"/>
<sequence length="261" mass="27161">MKLTGEYVITAPREKVWALLNDPDVLRECLPGCEELHQTETGGLAARVTTKIGPVKATFNGTVELQDMNPPESYRIAGEGQGGVAGFAKGTADVRLAEEGETTILTYDADAQVGGKLAQLGNRLVGSTAKKLADQFFSCLAEKAGGHTIKADEAAPAAGTADEAALSEPADMAAIPGATVPPLATGVPEVGVQETATGTRSEARREGEHESAFSHAAHELEHAAEEAEEAVEERAAGGFLGGPMVWGFIAILVLIALWAIF</sequence>
<dbReference type="RefSeq" id="WP_092814734.1">
    <property type="nucleotide sequence ID" value="NZ_FMVW01000007.1"/>
</dbReference>
<evidence type="ECO:0000256" key="1">
    <source>
        <dbReference type="SAM" id="MobiDB-lite"/>
    </source>
</evidence>
<dbReference type="PANTHER" id="PTHR38588">
    <property type="entry name" value="BLL0334 PROTEIN"/>
    <property type="match status" value="1"/>
</dbReference>